<dbReference type="SUPFAM" id="SSF53271">
    <property type="entry name" value="PRTase-like"/>
    <property type="match status" value="1"/>
</dbReference>
<evidence type="ECO:0000313" key="7">
    <source>
        <dbReference type="EMBL" id="GAG05745.1"/>
    </source>
</evidence>
<evidence type="ECO:0000256" key="3">
    <source>
        <dbReference type="ARBA" id="ARBA00022676"/>
    </source>
</evidence>
<evidence type="ECO:0000259" key="6">
    <source>
        <dbReference type="Pfam" id="PF00156"/>
    </source>
</evidence>
<protein>
    <recommendedName>
        <fullName evidence="2">orotate phosphoribosyltransferase</fullName>
        <ecNumber evidence="2">2.4.2.10</ecNumber>
    </recommendedName>
</protein>
<name>X0UJF0_9ZZZZ</name>
<keyword evidence="3" id="KW-0328">Glycosyltransferase</keyword>
<dbReference type="HAMAP" id="MF_01208">
    <property type="entry name" value="PyrE"/>
    <property type="match status" value="1"/>
</dbReference>
<gene>
    <name evidence="7" type="ORF">S01H1_32764</name>
</gene>
<dbReference type="Pfam" id="PF00156">
    <property type="entry name" value="Pribosyltran"/>
    <property type="match status" value="1"/>
</dbReference>
<dbReference type="InterPro" id="IPR029057">
    <property type="entry name" value="PRTase-like"/>
</dbReference>
<feature type="non-terminal residue" evidence="7">
    <location>
        <position position="1"/>
    </location>
</feature>
<comment type="pathway">
    <text evidence="1">Pyrimidine metabolism; UMP biosynthesis via de novo pathway; UMP from orotate: step 1/2.</text>
</comment>
<dbReference type="GO" id="GO:0019856">
    <property type="term" value="P:pyrimidine nucleobase biosynthetic process"/>
    <property type="evidence" value="ECO:0007669"/>
    <property type="project" value="TreeGrafter"/>
</dbReference>
<evidence type="ECO:0000256" key="5">
    <source>
        <dbReference type="ARBA" id="ARBA00022975"/>
    </source>
</evidence>
<accession>X0UJF0</accession>
<comment type="caution">
    <text evidence="7">The sequence shown here is derived from an EMBL/GenBank/DDBJ whole genome shotgun (WGS) entry which is preliminary data.</text>
</comment>
<keyword evidence="5" id="KW-0665">Pyrimidine biosynthesis</keyword>
<dbReference type="InterPro" id="IPR000836">
    <property type="entry name" value="PRTase_dom"/>
</dbReference>
<feature type="domain" description="Phosphoribosyltransferase" evidence="6">
    <location>
        <begin position="24"/>
        <end position="125"/>
    </location>
</feature>
<sequence length="169" mass="17932">GSQFLQAARVLQYPQHTDPLCEAIADRFASDNIGLVVGPATGGIILAYATARYLGARSAFTEKDGQGGMAIKRGFALQPGERVLVVEDITTTGGSVKKTIAHLKERGAEIAGVSLLIDRSGGEAEQACAAVADCRFEPLASLDMESWTRETCPLCKRGLQLVEPDDLIV</sequence>
<dbReference type="GO" id="GO:0044205">
    <property type="term" value="P:'de novo' UMP biosynthetic process"/>
    <property type="evidence" value="ECO:0007669"/>
    <property type="project" value="UniProtKB-UniPathway"/>
</dbReference>
<dbReference type="InterPro" id="IPR023031">
    <property type="entry name" value="OPRT"/>
</dbReference>
<organism evidence="7">
    <name type="scientific">marine sediment metagenome</name>
    <dbReference type="NCBI Taxonomy" id="412755"/>
    <lineage>
        <taxon>unclassified sequences</taxon>
        <taxon>metagenomes</taxon>
        <taxon>ecological metagenomes</taxon>
    </lineage>
</organism>
<dbReference type="Gene3D" id="3.40.50.2020">
    <property type="match status" value="1"/>
</dbReference>
<evidence type="ECO:0000256" key="2">
    <source>
        <dbReference type="ARBA" id="ARBA00011971"/>
    </source>
</evidence>
<dbReference type="EC" id="2.4.2.10" evidence="2"/>
<dbReference type="CDD" id="cd06223">
    <property type="entry name" value="PRTases_typeI"/>
    <property type="match status" value="1"/>
</dbReference>
<keyword evidence="4" id="KW-0808">Transferase</keyword>
<proteinExistence type="inferred from homology"/>
<dbReference type="PANTHER" id="PTHR19278:SF9">
    <property type="entry name" value="URIDINE 5'-MONOPHOSPHATE SYNTHASE"/>
    <property type="match status" value="1"/>
</dbReference>
<evidence type="ECO:0000256" key="1">
    <source>
        <dbReference type="ARBA" id="ARBA00004889"/>
    </source>
</evidence>
<dbReference type="EMBL" id="BARS01020307">
    <property type="protein sequence ID" value="GAG05745.1"/>
    <property type="molecule type" value="Genomic_DNA"/>
</dbReference>
<reference evidence="7" key="1">
    <citation type="journal article" date="2014" name="Front. Microbiol.">
        <title>High frequency of phylogenetically diverse reductive dehalogenase-homologous genes in deep subseafloor sedimentary metagenomes.</title>
        <authorList>
            <person name="Kawai M."/>
            <person name="Futagami T."/>
            <person name="Toyoda A."/>
            <person name="Takaki Y."/>
            <person name="Nishi S."/>
            <person name="Hori S."/>
            <person name="Arai W."/>
            <person name="Tsubouchi T."/>
            <person name="Morono Y."/>
            <person name="Uchiyama I."/>
            <person name="Ito T."/>
            <person name="Fujiyama A."/>
            <person name="Inagaki F."/>
            <person name="Takami H."/>
        </authorList>
    </citation>
    <scope>NUCLEOTIDE SEQUENCE</scope>
    <source>
        <strain evidence="7">Expedition CK06-06</strain>
    </source>
</reference>
<dbReference type="GO" id="GO:0004588">
    <property type="term" value="F:orotate phosphoribosyltransferase activity"/>
    <property type="evidence" value="ECO:0007669"/>
    <property type="project" value="UniProtKB-EC"/>
</dbReference>
<dbReference type="UniPathway" id="UPA00070">
    <property type="reaction ID" value="UER00119"/>
</dbReference>
<dbReference type="PANTHER" id="PTHR19278">
    <property type="entry name" value="OROTATE PHOSPHORIBOSYLTRANSFERASE"/>
    <property type="match status" value="1"/>
</dbReference>
<evidence type="ECO:0000256" key="4">
    <source>
        <dbReference type="ARBA" id="ARBA00022679"/>
    </source>
</evidence>
<dbReference type="AlphaFoldDB" id="X0UJF0"/>